<dbReference type="STRING" id="272621.LBA1495"/>
<dbReference type="KEGG" id="lac:LBA1495"/>
<protein>
    <submittedName>
        <fullName evidence="2">Putative fibrinogen-binding protein</fullName>
    </submittedName>
</protein>
<name>Q5FJ10_LACAC</name>
<sequence>MFRDKKTQFAIRKLTTGTGILLLSVGMGINLSSKEVSASEIDPAQTTETVQTEAATELTAEQEPAVEFSAPVQETEGTSTVESTPNVKEETVTEIPAETVTGNTNNENNGSVNTGTQSPATQPEAEKPGQDTTATDNTNNENKDAVNTETQKPETTTPATQPETDKAEEGEKTPAKNETDSSSEKEESKADSDKKDEVEKNENELNKGNIKDDAINIDGSILPDAAKPDKDNINETLSIQFFLIRINLQNLKEKLIGQMLYCKE</sequence>
<evidence type="ECO:0000313" key="2">
    <source>
        <dbReference type="EMBL" id="AAV43314.1"/>
    </source>
</evidence>
<evidence type="ECO:0000313" key="3">
    <source>
        <dbReference type="Proteomes" id="UP000006381"/>
    </source>
</evidence>
<gene>
    <name evidence="2" type="ordered locus">LBA1495</name>
</gene>
<dbReference type="EMBL" id="CP000033">
    <property type="protein sequence ID" value="AAV43314.1"/>
    <property type="molecule type" value="Genomic_DNA"/>
</dbReference>
<accession>Q5FJ10</accession>
<evidence type="ECO:0000256" key="1">
    <source>
        <dbReference type="SAM" id="MobiDB-lite"/>
    </source>
</evidence>
<feature type="compositionally biased region" description="Low complexity" evidence="1">
    <location>
        <begin position="44"/>
        <end position="65"/>
    </location>
</feature>
<feature type="compositionally biased region" description="Basic and acidic residues" evidence="1">
    <location>
        <begin position="163"/>
        <end position="214"/>
    </location>
</feature>
<keyword evidence="3" id="KW-1185">Reference proteome</keyword>
<proteinExistence type="predicted"/>
<feature type="compositionally biased region" description="Low complexity" evidence="1">
    <location>
        <begin position="131"/>
        <end position="140"/>
    </location>
</feature>
<dbReference type="PATRIC" id="fig|272621.13.peg.1417"/>
<reference evidence="2 3" key="1">
    <citation type="journal article" date="2005" name="Proc. Natl. Acad. Sci. U.S.A.">
        <title>Complete genome sequence of the probiotic lactic acid bacterium Lactobacillus acidophilus NCFM.</title>
        <authorList>
            <person name="Altermann E."/>
            <person name="Russell W.M."/>
            <person name="Azcarate-Peril M.A."/>
            <person name="Barrangou R."/>
            <person name="Buck B.L."/>
            <person name="McAuliffe O."/>
            <person name="Souther N."/>
            <person name="Dobson A."/>
            <person name="Duong T."/>
            <person name="Callanan M."/>
            <person name="Lick S."/>
            <person name="Hamrick A."/>
            <person name="Cano R."/>
            <person name="Klaenhammer T.R."/>
        </authorList>
    </citation>
    <scope>NUCLEOTIDE SEQUENCE [LARGE SCALE GENOMIC DNA]</scope>
    <source>
        <strain evidence="3">ATCC 700396 / NCK56 / N2 / NCFM</strain>
    </source>
</reference>
<dbReference type="AlphaFoldDB" id="Q5FJ10"/>
<dbReference type="BioCyc" id="LACI272621:G1G49-1463-MONOMER"/>
<dbReference type="Proteomes" id="UP000006381">
    <property type="component" value="Chromosome"/>
</dbReference>
<feature type="region of interest" description="Disordered" evidence="1">
    <location>
        <begin position="38"/>
        <end position="217"/>
    </location>
</feature>
<dbReference type="RefSeq" id="WP_003548238.1">
    <property type="nucleotide sequence ID" value="NC_006814.3"/>
</dbReference>
<organism evidence="3">
    <name type="scientific">Lactobacillus acidophilus (strain ATCC 700396 / NCK56 / N2 / NCFM)</name>
    <dbReference type="NCBI Taxonomy" id="272621"/>
    <lineage>
        <taxon>Bacteria</taxon>
        <taxon>Bacillati</taxon>
        <taxon>Bacillota</taxon>
        <taxon>Bacilli</taxon>
        <taxon>Lactobacillales</taxon>
        <taxon>Lactobacillaceae</taxon>
        <taxon>Lactobacillus</taxon>
    </lineage>
</organism>
<dbReference type="HOGENOM" id="CLU_1141406_0_0_9"/>
<feature type="compositionally biased region" description="Low complexity" evidence="1">
    <location>
        <begin position="98"/>
        <end position="116"/>
    </location>
</feature>
<feature type="compositionally biased region" description="Low complexity" evidence="1">
    <location>
        <begin position="148"/>
        <end position="162"/>
    </location>
</feature>
<feature type="compositionally biased region" description="Polar residues" evidence="1">
    <location>
        <begin position="75"/>
        <end position="86"/>
    </location>
</feature>